<proteinExistence type="predicted"/>
<keyword evidence="10" id="KW-1185">Reference proteome</keyword>
<dbReference type="GO" id="GO:0030295">
    <property type="term" value="F:protein kinase activator activity"/>
    <property type="evidence" value="ECO:0007669"/>
    <property type="project" value="TreeGrafter"/>
</dbReference>
<comment type="catalytic activity">
    <reaction evidence="1">
        <text>ATP + protein L-histidine = ADP + protein N-phospho-L-histidine.</text>
        <dbReference type="EC" id="2.7.13.3"/>
    </reaction>
</comment>
<dbReference type="FunFam" id="1.10.287.130:FF:000070">
    <property type="entry name" value="Histidine kinase sensor protein"/>
    <property type="match status" value="1"/>
</dbReference>
<dbReference type="PANTHER" id="PTHR42878:SF15">
    <property type="entry name" value="BACTERIOPHYTOCHROME"/>
    <property type="match status" value="1"/>
</dbReference>
<dbReference type="SUPFAM" id="SSF47384">
    <property type="entry name" value="Homodimeric domain of signal transducing histidine kinase"/>
    <property type="match status" value="1"/>
</dbReference>
<feature type="transmembrane region" description="Helical" evidence="7">
    <location>
        <begin position="185"/>
        <end position="205"/>
    </location>
</feature>
<dbReference type="InterPro" id="IPR007891">
    <property type="entry name" value="CHASE3"/>
</dbReference>
<dbReference type="Pfam" id="PF02518">
    <property type="entry name" value="HATPase_c"/>
    <property type="match status" value="1"/>
</dbReference>
<dbReference type="InterPro" id="IPR050351">
    <property type="entry name" value="BphY/WalK/GraS-like"/>
</dbReference>
<dbReference type="AlphaFoldDB" id="A0A0E2BWF0"/>
<dbReference type="InterPro" id="IPR036890">
    <property type="entry name" value="HATPase_C_sf"/>
</dbReference>
<evidence type="ECO:0000313" key="9">
    <source>
        <dbReference type="EMBL" id="EKO35873.1"/>
    </source>
</evidence>
<protein>
    <recommendedName>
        <fullName evidence="2">histidine kinase</fullName>
        <ecNumber evidence="2">2.7.13.3</ecNumber>
    </recommendedName>
</protein>
<dbReference type="FunFam" id="3.30.565.10:FF:000006">
    <property type="entry name" value="Sensor histidine kinase WalK"/>
    <property type="match status" value="1"/>
</dbReference>
<dbReference type="GO" id="GO:0000156">
    <property type="term" value="F:phosphorelay response regulator activity"/>
    <property type="evidence" value="ECO:0007669"/>
    <property type="project" value="TreeGrafter"/>
</dbReference>
<evidence type="ECO:0000256" key="4">
    <source>
        <dbReference type="ARBA" id="ARBA00022679"/>
    </source>
</evidence>
<keyword evidence="7" id="KW-0812">Transmembrane</keyword>
<dbReference type="GO" id="GO:0000155">
    <property type="term" value="F:phosphorelay sensor kinase activity"/>
    <property type="evidence" value="ECO:0007669"/>
    <property type="project" value="InterPro"/>
</dbReference>
<dbReference type="Pfam" id="PF05227">
    <property type="entry name" value="CHASE3"/>
    <property type="match status" value="1"/>
</dbReference>
<evidence type="ECO:0000313" key="10">
    <source>
        <dbReference type="Proteomes" id="UP000006329"/>
    </source>
</evidence>
<dbReference type="GO" id="GO:0007234">
    <property type="term" value="P:osmosensory signaling via phosphorelay pathway"/>
    <property type="evidence" value="ECO:0007669"/>
    <property type="project" value="TreeGrafter"/>
</dbReference>
<organism evidence="9 10">
    <name type="scientific">Leptospira santarosai str. MOR084</name>
    <dbReference type="NCBI Taxonomy" id="1049984"/>
    <lineage>
        <taxon>Bacteria</taxon>
        <taxon>Pseudomonadati</taxon>
        <taxon>Spirochaetota</taxon>
        <taxon>Spirochaetia</taxon>
        <taxon>Leptospirales</taxon>
        <taxon>Leptospiraceae</taxon>
        <taxon>Leptospira</taxon>
    </lineage>
</organism>
<accession>A0A0E2BWF0</accession>
<dbReference type="PRINTS" id="PR00344">
    <property type="entry name" value="BCTRLSENSOR"/>
</dbReference>
<dbReference type="Gene3D" id="1.10.287.130">
    <property type="match status" value="1"/>
</dbReference>
<evidence type="ECO:0000256" key="7">
    <source>
        <dbReference type="SAM" id="Phobius"/>
    </source>
</evidence>
<keyword evidence="4" id="KW-0808">Transferase</keyword>
<feature type="transmembrane region" description="Helical" evidence="7">
    <location>
        <begin position="15"/>
        <end position="37"/>
    </location>
</feature>
<evidence type="ECO:0000256" key="3">
    <source>
        <dbReference type="ARBA" id="ARBA00022553"/>
    </source>
</evidence>
<name>A0A0E2BWF0_9LEPT</name>
<reference evidence="9" key="1">
    <citation type="submission" date="2012-10" db="EMBL/GenBank/DDBJ databases">
        <authorList>
            <person name="Harkins D.M."/>
            <person name="Durkin A.S."/>
            <person name="Brinkac L.M."/>
            <person name="Haft D.H."/>
            <person name="Selengut J.D."/>
            <person name="Sanka R."/>
            <person name="DePew J."/>
            <person name="Purushe J."/>
            <person name="Matthias M.A."/>
            <person name="Vinetz J.M."/>
            <person name="Sutton G.G."/>
            <person name="Nierman W.C."/>
            <person name="Fouts D.E."/>
        </authorList>
    </citation>
    <scope>NUCLEOTIDE SEQUENCE [LARGE SCALE GENOMIC DNA]</scope>
    <source>
        <strain evidence="9">MOR084</strain>
    </source>
</reference>
<comment type="caution">
    <text evidence="9">The sequence shown here is derived from an EMBL/GenBank/DDBJ whole genome shotgun (WGS) entry which is preliminary data.</text>
</comment>
<dbReference type="InterPro" id="IPR003661">
    <property type="entry name" value="HisK_dim/P_dom"/>
</dbReference>
<dbReference type="InterPro" id="IPR036097">
    <property type="entry name" value="HisK_dim/P_sf"/>
</dbReference>
<keyword evidence="5" id="KW-0418">Kinase</keyword>
<feature type="coiled-coil region" evidence="6">
    <location>
        <begin position="217"/>
        <end position="244"/>
    </location>
</feature>
<evidence type="ECO:0000256" key="6">
    <source>
        <dbReference type="SAM" id="Coils"/>
    </source>
</evidence>
<dbReference type="Pfam" id="PF00512">
    <property type="entry name" value="HisKA"/>
    <property type="match status" value="1"/>
</dbReference>
<dbReference type="CDD" id="cd19410">
    <property type="entry name" value="HK9-like_sensor"/>
    <property type="match status" value="1"/>
</dbReference>
<evidence type="ECO:0000256" key="5">
    <source>
        <dbReference type="ARBA" id="ARBA00022777"/>
    </source>
</evidence>
<keyword evidence="6" id="KW-0175">Coiled coil</keyword>
<dbReference type="Gene3D" id="3.30.565.10">
    <property type="entry name" value="Histidine kinase-like ATPase, C-terminal domain"/>
    <property type="match status" value="1"/>
</dbReference>
<dbReference type="InterPro" id="IPR005467">
    <property type="entry name" value="His_kinase_dom"/>
</dbReference>
<dbReference type="InterPro" id="IPR004358">
    <property type="entry name" value="Sig_transdc_His_kin-like_C"/>
</dbReference>
<gene>
    <name evidence="9" type="ORF">LEP1GSC179_0214</name>
</gene>
<dbReference type="Proteomes" id="UP000006329">
    <property type="component" value="Unassembled WGS sequence"/>
</dbReference>
<dbReference type="EMBL" id="AHON02000001">
    <property type="protein sequence ID" value="EKO35873.1"/>
    <property type="molecule type" value="Genomic_DNA"/>
</dbReference>
<keyword evidence="3" id="KW-0597">Phosphoprotein</keyword>
<evidence type="ECO:0000256" key="1">
    <source>
        <dbReference type="ARBA" id="ARBA00000085"/>
    </source>
</evidence>
<evidence type="ECO:0000256" key="2">
    <source>
        <dbReference type="ARBA" id="ARBA00012438"/>
    </source>
</evidence>
<sequence length="468" mass="54130">MFEVLPLKNTIEKNIAYGLTGIVVLNFIMIGSAYYTLKQSLELKKWEVHTQEMLLNIEETFSAFNEVHAVLRAYILYLDQEQLNSYFKNKSLVLERVVRLRGKMIDNPSQLQRLSLIETHLNEKFSYMDKLVLIRKQASMQHYLVLFRSAQGNDLSEKIKSLIQEVKAEEFKLLNVRKNNSKMHLAISVTLLFSGITLNLLFIFLQNWSIYKESQRRQKAESVLEVSNQNLKTYSEQLERSNKDLEAFSYSVSHDLRSPIRGILGFSKILLEDYGTELGEESRRIVNIIIQSSENMGELIDDLLEYSRLGRREPIFSIVNMKTMVEKILEEVTNYYPDIKMETIVGDLPPTKGDTGLLKQLLFNLISNSFKYSRKKENPKIEIGSYQNDGKTVFFVKDNGAGFDMKYQHKLFNIFQRLHHADQFEGTGVGLAIVKRVIERHNGKVWGDSKLNEGACFYFTLGVDDSHV</sequence>
<dbReference type="InterPro" id="IPR003594">
    <property type="entry name" value="HATPase_dom"/>
</dbReference>
<dbReference type="EC" id="2.7.13.3" evidence="2"/>
<dbReference type="CDD" id="cd00082">
    <property type="entry name" value="HisKA"/>
    <property type="match status" value="1"/>
</dbReference>
<keyword evidence="7" id="KW-1133">Transmembrane helix</keyword>
<dbReference type="SUPFAM" id="SSF55874">
    <property type="entry name" value="ATPase domain of HSP90 chaperone/DNA topoisomerase II/histidine kinase"/>
    <property type="match status" value="1"/>
</dbReference>
<keyword evidence="7" id="KW-0472">Membrane</keyword>
<dbReference type="SMART" id="SM00387">
    <property type="entry name" value="HATPase_c"/>
    <property type="match status" value="1"/>
</dbReference>
<feature type="domain" description="Histidine kinase" evidence="8">
    <location>
        <begin position="251"/>
        <end position="465"/>
    </location>
</feature>
<evidence type="ECO:0000259" key="8">
    <source>
        <dbReference type="PROSITE" id="PS50109"/>
    </source>
</evidence>
<dbReference type="PROSITE" id="PS50109">
    <property type="entry name" value="HIS_KIN"/>
    <property type="match status" value="1"/>
</dbReference>
<dbReference type="PANTHER" id="PTHR42878">
    <property type="entry name" value="TWO-COMPONENT HISTIDINE KINASE"/>
    <property type="match status" value="1"/>
</dbReference>
<dbReference type="SMART" id="SM00388">
    <property type="entry name" value="HisKA"/>
    <property type="match status" value="1"/>
</dbReference>